<comment type="caution">
    <text evidence="3">The sequence shown here is derived from an EMBL/GenBank/DDBJ whole genome shotgun (WGS) entry which is preliminary data.</text>
</comment>
<feature type="compositionally biased region" description="Low complexity" evidence="1">
    <location>
        <begin position="434"/>
        <end position="445"/>
    </location>
</feature>
<feature type="region of interest" description="Disordered" evidence="1">
    <location>
        <begin position="337"/>
        <end position="460"/>
    </location>
</feature>
<proteinExistence type="predicted"/>
<dbReference type="Proteomes" id="UP001178507">
    <property type="component" value="Unassembled WGS sequence"/>
</dbReference>
<sequence>MFMFRAPATLVLAVINAAALESAGRRGRVLAAVDAEAQIQLKGSGGGLRLAGAAALRELRAPRAQKAAGCPGGVARGLVHRLRGSRTNASVDETPLSYMRADHEVHQVGLAVFDLWSSDSSQMLDEDAGAVLQPFLQDVETWRAACGGRPGTGRVLLVLPGGAEASDASLWQQMSAEFAAHVARKVLRMRPQDVQVWQPRDDNPLAGLLSDAKQARCFDRVAVLSGDAWAFAWNQRFKCNPQDGRLVLKFAPRPSSERRGSDSAPLWRRKMKSLLLLLVLAAGSPDELAKSLKDLFDDDLQDSPKPKAEEPQEPPRVKLVDPFADDLPKADPFAELERSEAHVDPFASGQAPKAEPTYPAREIPALGSVAKKVDPFAELEKPEPKQFSSEQNAKNADPFAELEKSEPKQFSSEHQSNSARSSMPRKQIRLLNWRSQSQSNSARSSMPRKQIRLLNWRSRS</sequence>
<dbReference type="AlphaFoldDB" id="A0AA36IDD2"/>
<feature type="region of interest" description="Disordered" evidence="1">
    <location>
        <begin position="297"/>
        <end position="324"/>
    </location>
</feature>
<protein>
    <submittedName>
        <fullName evidence="3">Uncharacterized protein</fullName>
    </submittedName>
</protein>
<accession>A0AA36IDD2</accession>
<evidence type="ECO:0000256" key="2">
    <source>
        <dbReference type="SAM" id="SignalP"/>
    </source>
</evidence>
<feature type="signal peptide" evidence="2">
    <location>
        <begin position="1"/>
        <end position="19"/>
    </location>
</feature>
<evidence type="ECO:0000313" key="3">
    <source>
        <dbReference type="EMBL" id="CAJ1385389.1"/>
    </source>
</evidence>
<feature type="compositionally biased region" description="Basic and acidic residues" evidence="1">
    <location>
        <begin position="302"/>
        <end position="319"/>
    </location>
</feature>
<feature type="chain" id="PRO_5041263962" evidence="2">
    <location>
        <begin position="20"/>
        <end position="460"/>
    </location>
</feature>
<feature type="compositionally biased region" description="Basic and acidic residues" evidence="1">
    <location>
        <begin position="371"/>
        <end position="384"/>
    </location>
</feature>
<evidence type="ECO:0000313" key="4">
    <source>
        <dbReference type="Proteomes" id="UP001178507"/>
    </source>
</evidence>
<gene>
    <name evidence="3" type="ORF">EVOR1521_LOCUS12006</name>
</gene>
<evidence type="ECO:0000256" key="1">
    <source>
        <dbReference type="SAM" id="MobiDB-lite"/>
    </source>
</evidence>
<dbReference type="EMBL" id="CAUJNA010001228">
    <property type="protein sequence ID" value="CAJ1385389.1"/>
    <property type="molecule type" value="Genomic_DNA"/>
</dbReference>
<name>A0AA36IDD2_9DINO</name>
<keyword evidence="2" id="KW-0732">Signal</keyword>
<reference evidence="3" key="1">
    <citation type="submission" date="2023-08" db="EMBL/GenBank/DDBJ databases">
        <authorList>
            <person name="Chen Y."/>
            <person name="Shah S."/>
            <person name="Dougan E. K."/>
            <person name="Thang M."/>
            <person name="Chan C."/>
        </authorList>
    </citation>
    <scope>NUCLEOTIDE SEQUENCE</scope>
</reference>
<feature type="compositionally biased region" description="Polar residues" evidence="1">
    <location>
        <begin position="408"/>
        <end position="421"/>
    </location>
</feature>
<keyword evidence="4" id="KW-1185">Reference proteome</keyword>
<organism evidence="3 4">
    <name type="scientific">Effrenium voratum</name>
    <dbReference type="NCBI Taxonomy" id="2562239"/>
    <lineage>
        <taxon>Eukaryota</taxon>
        <taxon>Sar</taxon>
        <taxon>Alveolata</taxon>
        <taxon>Dinophyceae</taxon>
        <taxon>Suessiales</taxon>
        <taxon>Symbiodiniaceae</taxon>
        <taxon>Effrenium</taxon>
    </lineage>
</organism>